<feature type="domain" description="DNA helicase Pif1-like DEAD-box helicase" evidence="2">
    <location>
        <begin position="759"/>
        <end position="812"/>
    </location>
</feature>
<dbReference type="Pfam" id="PF14214">
    <property type="entry name" value="Helitron_like_N"/>
    <property type="match status" value="1"/>
</dbReference>
<dbReference type="PANTHER" id="PTHR10492:SF96">
    <property type="entry name" value="ATP-DEPENDENT DNA HELICASE"/>
    <property type="match status" value="1"/>
</dbReference>
<keyword evidence="1" id="KW-0233">DNA recombination</keyword>
<dbReference type="Pfam" id="PF05970">
    <property type="entry name" value="PIF1"/>
    <property type="match status" value="2"/>
</dbReference>
<keyword evidence="1" id="KW-0234">DNA repair</keyword>
<keyword evidence="1" id="KW-0378">Hydrolase</keyword>
<reference evidence="5" key="1">
    <citation type="journal article" date="2019" name="Sci. Rep.">
        <title>Draft genome of Tanacetum cinerariifolium, the natural source of mosquito coil.</title>
        <authorList>
            <person name="Yamashiro T."/>
            <person name="Shiraishi A."/>
            <person name="Satake H."/>
            <person name="Nakayama K."/>
        </authorList>
    </citation>
    <scope>NUCLEOTIDE SEQUENCE</scope>
</reference>
<sequence length="945" mass="106240">MRRNQANKFENAGLNEFQKQTHNILNHVETLATFDGLDNLLGRSGPGCDVPSAVASLAIIFGRVSEVLSGVWEGSICAAGHGCESLDKRKLKPSGHSDAFGAYLALCLSGVGSRRSRSLSQITPVLNSNFIHADFSSLCGSSASLPGRSSHANTNDVILKIVLLFLGVVEIHKKILNSCLQQVSIIMVVLLHADEEMSKAKVDESINVGRGPYVFNVSGQIYHWIGSLCPPIGERPRFLQLYIYDTDNKVQNKMDHFGGIDNSQLEPRIVEGLIHFLDAHNELVQLFRTARDKCRELEIPEFKIQLYYTEGARGYELPTINIVGAMVFENGVSDNAGYHTDLTLKSANGVDKGKRVTILAYYRYQLNFRLQQYDLLFRGGSPRYMYAHYLDALAICQKLGNLQFFITFTCNVSWPEIKRFIPEYPHLIASDRADVVCWVFEQKIQALIAFLKEKHIFGDVTGDSASRIRIAEDVDQFISAELPDPRIDPEGYNVVSEMMMHGPCEAAIFKASCMKDDKCSKKFPKKFNQKTFLMKMVMCIIGEETHVYLLQETNSRSIGESSTSATPSRQITFRDDDRLESVIDFPRKKSTTLTDWKSWPPQKNNKSSIGRLAYVHPTSGELFFLRMLLCHQKGCRDFWEGYILYEIEIILSNSGKSLHAFGLPSPPQDLLAQLANRLLMEERNYNWEELAQLKDESVLLLKAEQRQMYDLIMNADTNSRQKLIFVYGHGGTGKTFLWKTIISSLRSEGKIVLTITSLAPMNHRLCFEALDRSVRDIVDRPSSLFDEKSVLLGGDFRQTLPVKKVQMRVARPDISLEERSLVNSFTYWLLDVGDGKIGEPAEEDPENTLWVHVPPAYCLPPDEKDIINSKVLDMVVGESTIYMSQDEATPTGNDGAEIKMLYPIENLNTFKLPGFPPHQLELKVGAPVMLLRNVNIVGGLCNGKG</sequence>
<evidence type="ECO:0000256" key="1">
    <source>
        <dbReference type="RuleBase" id="RU363044"/>
    </source>
</evidence>
<dbReference type="GO" id="GO:0006281">
    <property type="term" value="P:DNA repair"/>
    <property type="evidence" value="ECO:0007669"/>
    <property type="project" value="UniProtKB-KW"/>
</dbReference>
<dbReference type="InterPro" id="IPR010285">
    <property type="entry name" value="DNA_helicase_pif1-like_DEAD"/>
</dbReference>
<feature type="domain" description="DNA helicase Pif1-like DEAD-box helicase" evidence="2">
    <location>
        <begin position="701"/>
        <end position="757"/>
    </location>
</feature>
<dbReference type="SUPFAM" id="SSF52540">
    <property type="entry name" value="P-loop containing nucleoside triphosphate hydrolases"/>
    <property type="match status" value="1"/>
</dbReference>
<feature type="domain" description="DNA helicase Pif1-like 2B" evidence="4">
    <location>
        <begin position="906"/>
        <end position="943"/>
    </location>
</feature>
<dbReference type="AlphaFoldDB" id="A0A6L2LL54"/>
<dbReference type="GO" id="GO:0016787">
    <property type="term" value="F:hydrolase activity"/>
    <property type="evidence" value="ECO:0007669"/>
    <property type="project" value="UniProtKB-KW"/>
</dbReference>
<dbReference type="PANTHER" id="PTHR10492">
    <property type="match status" value="1"/>
</dbReference>
<comment type="caution">
    <text evidence="5">The sequence shown here is derived from an EMBL/GenBank/DDBJ whole genome shotgun (WGS) entry which is preliminary data.</text>
</comment>
<dbReference type="Gene3D" id="3.40.50.300">
    <property type="entry name" value="P-loop containing nucleotide triphosphate hydrolases"/>
    <property type="match status" value="1"/>
</dbReference>
<gene>
    <name evidence="5" type="ORF">Tci_034501</name>
</gene>
<comment type="similarity">
    <text evidence="1">Belongs to the helicase family.</text>
</comment>
<dbReference type="EMBL" id="BKCJ010004688">
    <property type="protein sequence ID" value="GEU62523.1"/>
    <property type="molecule type" value="Genomic_DNA"/>
</dbReference>
<feature type="domain" description="Helitron helicase-like" evidence="3">
    <location>
        <begin position="380"/>
        <end position="461"/>
    </location>
</feature>
<comment type="cofactor">
    <cofactor evidence="1">
        <name>Mg(2+)</name>
        <dbReference type="ChEBI" id="CHEBI:18420"/>
    </cofactor>
</comment>
<dbReference type="Pfam" id="PF21530">
    <property type="entry name" value="Pif1_2B_dom"/>
    <property type="match status" value="1"/>
</dbReference>
<dbReference type="InterPro" id="IPR049163">
    <property type="entry name" value="Pif1-like_2B_dom"/>
</dbReference>
<evidence type="ECO:0000313" key="5">
    <source>
        <dbReference type="EMBL" id="GEU62523.1"/>
    </source>
</evidence>
<evidence type="ECO:0000259" key="3">
    <source>
        <dbReference type="Pfam" id="PF14214"/>
    </source>
</evidence>
<proteinExistence type="inferred from homology"/>
<dbReference type="GO" id="GO:0006310">
    <property type="term" value="P:DNA recombination"/>
    <property type="evidence" value="ECO:0007669"/>
    <property type="project" value="UniProtKB-KW"/>
</dbReference>
<evidence type="ECO:0000259" key="4">
    <source>
        <dbReference type="Pfam" id="PF21530"/>
    </source>
</evidence>
<comment type="catalytic activity">
    <reaction evidence="1">
        <text>ATP + H2O = ADP + phosphate + H(+)</text>
        <dbReference type="Rhea" id="RHEA:13065"/>
        <dbReference type="ChEBI" id="CHEBI:15377"/>
        <dbReference type="ChEBI" id="CHEBI:15378"/>
        <dbReference type="ChEBI" id="CHEBI:30616"/>
        <dbReference type="ChEBI" id="CHEBI:43474"/>
        <dbReference type="ChEBI" id="CHEBI:456216"/>
        <dbReference type="EC" id="5.6.2.3"/>
    </reaction>
</comment>
<dbReference type="GO" id="GO:0005524">
    <property type="term" value="F:ATP binding"/>
    <property type="evidence" value="ECO:0007669"/>
    <property type="project" value="UniProtKB-KW"/>
</dbReference>
<name>A0A6L2LL54_TANCI</name>
<dbReference type="InterPro" id="IPR027417">
    <property type="entry name" value="P-loop_NTPase"/>
</dbReference>
<accession>A0A6L2LL54</accession>
<dbReference type="GO" id="GO:0043139">
    <property type="term" value="F:5'-3' DNA helicase activity"/>
    <property type="evidence" value="ECO:0007669"/>
    <property type="project" value="UniProtKB-EC"/>
</dbReference>
<protein>
    <recommendedName>
        <fullName evidence="1">ATP-dependent DNA helicase</fullName>
        <ecNumber evidence="1">5.6.2.3</ecNumber>
    </recommendedName>
</protein>
<dbReference type="GO" id="GO:0000723">
    <property type="term" value="P:telomere maintenance"/>
    <property type="evidence" value="ECO:0007669"/>
    <property type="project" value="InterPro"/>
</dbReference>
<keyword evidence="1" id="KW-0067">ATP-binding</keyword>
<keyword evidence="1 5" id="KW-0347">Helicase</keyword>
<dbReference type="EC" id="5.6.2.3" evidence="1"/>
<keyword evidence="1" id="KW-0227">DNA damage</keyword>
<keyword evidence="1" id="KW-0547">Nucleotide-binding</keyword>
<organism evidence="5">
    <name type="scientific">Tanacetum cinerariifolium</name>
    <name type="common">Dalmatian daisy</name>
    <name type="synonym">Chrysanthemum cinerariifolium</name>
    <dbReference type="NCBI Taxonomy" id="118510"/>
    <lineage>
        <taxon>Eukaryota</taxon>
        <taxon>Viridiplantae</taxon>
        <taxon>Streptophyta</taxon>
        <taxon>Embryophyta</taxon>
        <taxon>Tracheophyta</taxon>
        <taxon>Spermatophyta</taxon>
        <taxon>Magnoliopsida</taxon>
        <taxon>eudicotyledons</taxon>
        <taxon>Gunneridae</taxon>
        <taxon>Pentapetalae</taxon>
        <taxon>asterids</taxon>
        <taxon>campanulids</taxon>
        <taxon>Asterales</taxon>
        <taxon>Asteraceae</taxon>
        <taxon>Asteroideae</taxon>
        <taxon>Anthemideae</taxon>
        <taxon>Anthemidinae</taxon>
        <taxon>Tanacetum</taxon>
    </lineage>
</organism>
<evidence type="ECO:0000259" key="2">
    <source>
        <dbReference type="Pfam" id="PF05970"/>
    </source>
</evidence>
<dbReference type="InterPro" id="IPR025476">
    <property type="entry name" value="Helitron_helicase-like"/>
</dbReference>